<feature type="region of interest" description="Disordered" evidence="4">
    <location>
        <begin position="146"/>
        <end position="225"/>
    </location>
</feature>
<dbReference type="GO" id="GO:0035091">
    <property type="term" value="F:phosphatidylinositol binding"/>
    <property type="evidence" value="ECO:0007669"/>
    <property type="project" value="InterPro"/>
</dbReference>
<feature type="compositionally biased region" description="Basic and acidic residues" evidence="4">
    <location>
        <begin position="146"/>
        <end position="158"/>
    </location>
</feature>
<dbReference type="PANTHER" id="PTHR47789">
    <property type="entry name" value="LAS SEVENTEEN-BINDING PROTEIN 5"/>
    <property type="match status" value="1"/>
</dbReference>
<evidence type="ECO:0000256" key="1">
    <source>
        <dbReference type="ARBA" id="ARBA00011446"/>
    </source>
</evidence>
<evidence type="ECO:0000259" key="6">
    <source>
        <dbReference type="PROSITE" id="PS50909"/>
    </source>
</evidence>
<dbReference type="SUPFAM" id="SSF48464">
    <property type="entry name" value="ENTH/VHS domain"/>
    <property type="match status" value="1"/>
</dbReference>
<dbReference type="OrthoDB" id="10068368at2759"/>
<organism evidence="7 8">
    <name type="scientific">Sclerotinia trifoliorum</name>
    <dbReference type="NCBI Taxonomy" id="28548"/>
    <lineage>
        <taxon>Eukaryota</taxon>
        <taxon>Fungi</taxon>
        <taxon>Dikarya</taxon>
        <taxon>Ascomycota</taxon>
        <taxon>Pezizomycotina</taxon>
        <taxon>Leotiomycetes</taxon>
        <taxon>Helotiales</taxon>
        <taxon>Sclerotiniaceae</taxon>
        <taxon>Sclerotinia</taxon>
    </lineage>
</organism>
<dbReference type="InterPro" id="IPR038425">
    <property type="entry name" value="GAT_sf"/>
</dbReference>
<dbReference type="EMBL" id="CAJHIA010000033">
    <property type="protein sequence ID" value="CAD6449280.1"/>
    <property type="molecule type" value="Genomic_DNA"/>
</dbReference>
<evidence type="ECO:0000256" key="3">
    <source>
        <dbReference type="ARBA" id="ARBA00022927"/>
    </source>
</evidence>
<dbReference type="GO" id="GO:0043130">
    <property type="term" value="F:ubiquitin binding"/>
    <property type="evidence" value="ECO:0007669"/>
    <property type="project" value="InterPro"/>
</dbReference>
<dbReference type="GO" id="GO:0015031">
    <property type="term" value="P:protein transport"/>
    <property type="evidence" value="ECO:0007669"/>
    <property type="project" value="UniProtKB-KW"/>
</dbReference>
<dbReference type="Gene3D" id="1.20.58.160">
    <property type="match status" value="1"/>
</dbReference>
<dbReference type="Pfam" id="PF00790">
    <property type="entry name" value="VHS"/>
    <property type="match status" value="1"/>
</dbReference>
<dbReference type="InterPro" id="IPR008942">
    <property type="entry name" value="ENTH_VHS"/>
</dbReference>
<evidence type="ECO:0000313" key="8">
    <source>
        <dbReference type="Proteomes" id="UP000624404"/>
    </source>
</evidence>
<keyword evidence="3" id="KW-0653">Protein transport</keyword>
<dbReference type="CDD" id="cd16980">
    <property type="entry name" value="VHS_Lsb5"/>
    <property type="match status" value="1"/>
</dbReference>
<dbReference type="PANTHER" id="PTHR47789:SF1">
    <property type="entry name" value="LAS SEVENTEEN-BINDING PROTEIN 5"/>
    <property type="match status" value="1"/>
</dbReference>
<feature type="compositionally biased region" description="Polar residues" evidence="4">
    <location>
        <begin position="178"/>
        <end position="191"/>
    </location>
</feature>
<dbReference type="GO" id="GO:0007034">
    <property type="term" value="P:vacuolar transport"/>
    <property type="evidence" value="ECO:0007669"/>
    <property type="project" value="UniProtKB-ARBA"/>
</dbReference>
<keyword evidence="8" id="KW-1185">Reference proteome</keyword>
<dbReference type="GO" id="GO:0006897">
    <property type="term" value="P:endocytosis"/>
    <property type="evidence" value="ECO:0007669"/>
    <property type="project" value="InterPro"/>
</dbReference>
<dbReference type="InterPro" id="IPR044103">
    <property type="entry name" value="GAT_LSB5"/>
</dbReference>
<comment type="subunit">
    <text evidence="1">Component of the ESCRT-0 complex composed of HSE1 and VPS27.</text>
</comment>
<dbReference type="GO" id="GO:0007015">
    <property type="term" value="P:actin filament organization"/>
    <property type="evidence" value="ECO:0007669"/>
    <property type="project" value="InterPro"/>
</dbReference>
<evidence type="ECO:0000256" key="4">
    <source>
        <dbReference type="SAM" id="MobiDB-lite"/>
    </source>
</evidence>
<gene>
    <name evidence="7" type="ORF">SCLTRI_LOCUS9074</name>
</gene>
<feature type="compositionally biased region" description="Acidic residues" evidence="4">
    <location>
        <begin position="387"/>
        <end position="398"/>
    </location>
</feature>
<dbReference type="Proteomes" id="UP000624404">
    <property type="component" value="Unassembled WGS sequence"/>
</dbReference>
<evidence type="ECO:0000259" key="5">
    <source>
        <dbReference type="PROSITE" id="PS50179"/>
    </source>
</evidence>
<dbReference type="PROSITE" id="PS50179">
    <property type="entry name" value="VHS"/>
    <property type="match status" value="1"/>
</dbReference>
<feature type="compositionally biased region" description="Basic and acidic residues" evidence="4">
    <location>
        <begin position="336"/>
        <end position="346"/>
    </location>
</feature>
<dbReference type="CDD" id="cd14232">
    <property type="entry name" value="GAT_LSB5"/>
    <property type="match status" value="1"/>
</dbReference>
<feature type="region of interest" description="Disordered" evidence="4">
    <location>
        <begin position="336"/>
        <end position="406"/>
    </location>
</feature>
<dbReference type="SUPFAM" id="SSF89009">
    <property type="entry name" value="GAT-like domain"/>
    <property type="match status" value="1"/>
</dbReference>
<proteinExistence type="predicted"/>
<dbReference type="InterPro" id="IPR045007">
    <property type="entry name" value="LSB5"/>
</dbReference>
<dbReference type="InterPro" id="IPR004152">
    <property type="entry name" value="GAT_dom"/>
</dbReference>
<dbReference type="InterPro" id="IPR002014">
    <property type="entry name" value="VHS_dom"/>
</dbReference>
<reference evidence="7" key="1">
    <citation type="submission" date="2020-10" db="EMBL/GenBank/DDBJ databases">
        <authorList>
            <person name="Kusch S."/>
        </authorList>
    </citation>
    <scope>NUCLEOTIDE SEQUENCE</scope>
    <source>
        <strain evidence="7">SwB9</strain>
    </source>
</reference>
<dbReference type="GO" id="GO:0051666">
    <property type="term" value="P:actin cortical patch localization"/>
    <property type="evidence" value="ECO:0007669"/>
    <property type="project" value="TreeGrafter"/>
</dbReference>
<dbReference type="Gene3D" id="1.25.40.90">
    <property type="match status" value="1"/>
</dbReference>
<evidence type="ECO:0000313" key="7">
    <source>
        <dbReference type="EMBL" id="CAD6449280.1"/>
    </source>
</evidence>
<evidence type="ECO:0000256" key="2">
    <source>
        <dbReference type="ARBA" id="ARBA00022448"/>
    </source>
</evidence>
<accession>A0A8H2W202</accession>
<comment type="caution">
    <text evidence="7">The sequence shown here is derived from an EMBL/GenBank/DDBJ whole genome shotgun (WGS) entry which is preliminary data.</text>
</comment>
<name>A0A8H2W202_9HELO</name>
<keyword evidence="2" id="KW-0813">Transport</keyword>
<protein>
    <submittedName>
        <fullName evidence="7">C87ef9ca-15cb-48fc-8390-53931223574f</fullName>
    </submittedName>
</protein>
<dbReference type="PROSITE" id="PS50909">
    <property type="entry name" value="GAT"/>
    <property type="match status" value="1"/>
</dbReference>
<sequence>MFSSKKPYSAVTVAIERLTSEQYEDDDFGGIPELVEVIKIQSTGPTEASRAIRKKLKYGNVHRQIRALEILDGLIQNAGPRFQRTFADEALLERLRICGTSDLSDPAVKAKCKELFRNWSVEFAEVSGMEEVRGLYKQLPRTKKVVTQDRSKVLRETEENPFQDDEIEEPPTPVPSQAGPSHSRQSSVTTSTRERASSIMSGSAKKSKKDKEKDKKKKPKPFNLEAEKEAMKAAIAESAVSSTNLLNALRHINREKERISENKTALQHFDNCKLLRRKILRYIQHVEAEEWLGGLLHANDELVNALMTFEQLDRSIDADSDSDDDMAEQAHLYRMAERSKAERRGSDATQQLAGLSIGTKSPISPIKTSHRPAPPTPVQPTHPLVPESEEEEEDENDPFADRNAFD</sequence>
<dbReference type="AlphaFoldDB" id="A0A8H2W202"/>
<feature type="domain" description="VHS" evidence="5">
    <location>
        <begin position="18"/>
        <end position="147"/>
    </location>
</feature>
<dbReference type="GO" id="GO:0030479">
    <property type="term" value="C:actin cortical patch"/>
    <property type="evidence" value="ECO:0007669"/>
    <property type="project" value="TreeGrafter"/>
</dbReference>
<dbReference type="SMART" id="SM00288">
    <property type="entry name" value="VHS"/>
    <property type="match status" value="1"/>
</dbReference>
<feature type="compositionally biased region" description="Polar residues" evidence="4">
    <location>
        <begin position="347"/>
        <end position="362"/>
    </location>
</feature>
<feature type="compositionally biased region" description="Acidic residues" evidence="4">
    <location>
        <begin position="159"/>
        <end position="169"/>
    </location>
</feature>
<feature type="domain" description="GAT" evidence="6">
    <location>
        <begin position="226"/>
        <end position="314"/>
    </location>
</feature>